<dbReference type="Proteomes" id="UP001186974">
    <property type="component" value="Unassembled WGS sequence"/>
</dbReference>
<comment type="caution">
    <text evidence="1">The sequence shown here is derived from an EMBL/GenBank/DDBJ whole genome shotgun (WGS) entry which is preliminary data.</text>
</comment>
<organism evidence="1 2">
    <name type="scientific">Coniosporium uncinatum</name>
    <dbReference type="NCBI Taxonomy" id="93489"/>
    <lineage>
        <taxon>Eukaryota</taxon>
        <taxon>Fungi</taxon>
        <taxon>Dikarya</taxon>
        <taxon>Ascomycota</taxon>
        <taxon>Pezizomycotina</taxon>
        <taxon>Dothideomycetes</taxon>
        <taxon>Dothideomycetes incertae sedis</taxon>
        <taxon>Coniosporium</taxon>
    </lineage>
</organism>
<keyword evidence="2" id="KW-1185">Reference proteome</keyword>
<protein>
    <submittedName>
        <fullName evidence="1">Uncharacterized protein</fullName>
    </submittedName>
</protein>
<name>A0ACC3D856_9PEZI</name>
<sequence>DDHLQVQDKQLFRPTDRQRAALGRVYDQVYLIAKARRREREEEREEEEIEEAESEESYQYDLDVPADGFAGGEREGAGVEGEGSMAEAFYWQASHNPRTSNANYGGTVNFREGLTDAGLHEYLKASQMWHALCRESGGPRAKAPGKHTRQESLSSLDGSPLAKRLVFRRAPQQYRRTWTTEQALSIFRQMHGPRAAYRGKQAEAIQAVIDNRLQIVVVLGTGEGKSLLYQLPARLPGAGTTILVVPLVALKQDTIHALPGASCPLLLVSLDQAVQTPFLTYLNQLDVSGKLARVVIDESHLVCTADSYRRRMREVKQLRMLHCQFVLLTATLPPEIEDTFEKALLLQRPLYVRSSTIRTELEYYVVKPPSPPRGISFELGGVRTRALVYVRKRSQADVLAEALGYSTYYSDSGTEEEKAEVLTRWVKGESQLLVATSALARVDYPHVRVAFHVGEPGGGAIDYAQDVGRVGRDGYREEEGELLPENVRAIQRFLDSPRCRMVPLSQFLDREAQSCRNEATACDRCKELGLLLEGGRLVESEAEAGSEVETEERGIGNRLLTEHTRQSATDLDRFIQGLELLRGSCVICRFVGKVSKQEAEHTLDQCKSTTKWRFIGAKRRAQEQGREQKRGWLARFGACYRCGNIQAVCQEQGQGECRYKDIVMPLSWLVQYRKEWIGRVFKGLEAGLRASRDEDKYMLWLGEEATLFGEQGSNMAVITARVLEMIIEGLE</sequence>
<gene>
    <name evidence="1" type="ORF">LTS18_002588</name>
</gene>
<reference evidence="1" key="1">
    <citation type="submission" date="2024-09" db="EMBL/GenBank/DDBJ databases">
        <title>Black Yeasts Isolated from many extreme environments.</title>
        <authorList>
            <person name="Coleine C."/>
            <person name="Stajich J.E."/>
            <person name="Selbmann L."/>
        </authorList>
    </citation>
    <scope>NUCLEOTIDE SEQUENCE</scope>
    <source>
        <strain evidence="1">CCFEE 5737</strain>
    </source>
</reference>
<evidence type="ECO:0000313" key="2">
    <source>
        <dbReference type="Proteomes" id="UP001186974"/>
    </source>
</evidence>
<accession>A0ACC3D856</accession>
<feature type="non-terminal residue" evidence="1">
    <location>
        <position position="1"/>
    </location>
</feature>
<dbReference type="EMBL" id="JAWDJW010006965">
    <property type="protein sequence ID" value="KAK3063160.1"/>
    <property type="molecule type" value="Genomic_DNA"/>
</dbReference>
<proteinExistence type="predicted"/>
<evidence type="ECO:0000313" key="1">
    <source>
        <dbReference type="EMBL" id="KAK3063160.1"/>
    </source>
</evidence>